<feature type="repeat" description="ANK" evidence="1">
    <location>
        <begin position="474"/>
        <end position="506"/>
    </location>
</feature>
<feature type="domain" description="B30.2/SPRY" evidence="3">
    <location>
        <begin position="1095"/>
        <end position="1303"/>
    </location>
</feature>
<feature type="repeat" description="ANK" evidence="1">
    <location>
        <begin position="653"/>
        <end position="674"/>
    </location>
</feature>
<feature type="repeat" description="ANK" evidence="1">
    <location>
        <begin position="405"/>
        <end position="437"/>
    </location>
</feature>
<keyword evidence="2" id="KW-0812">Transmembrane</keyword>
<dbReference type="InterPro" id="IPR043136">
    <property type="entry name" value="B30.2/SPRY_sf"/>
</dbReference>
<feature type="repeat" description="ANK" evidence="1">
    <location>
        <begin position="509"/>
        <end position="541"/>
    </location>
</feature>
<feature type="repeat" description="ANK" evidence="1">
    <location>
        <begin position="741"/>
        <end position="773"/>
    </location>
</feature>
<dbReference type="PANTHER" id="PTHR24184">
    <property type="entry name" value="SI:CH211-189E2.2"/>
    <property type="match status" value="1"/>
</dbReference>
<dbReference type="PANTHER" id="PTHR24184:SF11">
    <property type="entry name" value="ANKYRIN REPEAT AND SOCS BOX CONTAINING 3"/>
    <property type="match status" value="1"/>
</dbReference>
<proteinExistence type="predicted"/>
<evidence type="ECO:0000256" key="2">
    <source>
        <dbReference type="SAM" id="Phobius"/>
    </source>
</evidence>
<dbReference type="InterPro" id="IPR036770">
    <property type="entry name" value="Ankyrin_rpt-contain_sf"/>
</dbReference>
<dbReference type="PROSITE" id="PS50088">
    <property type="entry name" value="ANK_REPEAT"/>
    <property type="match status" value="11"/>
</dbReference>
<evidence type="ECO:0000313" key="5">
    <source>
        <dbReference type="Proteomes" id="UP001497444"/>
    </source>
</evidence>
<feature type="transmembrane region" description="Helical" evidence="2">
    <location>
        <begin position="937"/>
        <end position="961"/>
    </location>
</feature>
<dbReference type="Pfam" id="PF00622">
    <property type="entry name" value="SPRY"/>
    <property type="match status" value="1"/>
</dbReference>
<organism evidence="4 5">
    <name type="scientific">Sphagnum jensenii</name>
    <dbReference type="NCBI Taxonomy" id="128206"/>
    <lineage>
        <taxon>Eukaryota</taxon>
        <taxon>Viridiplantae</taxon>
        <taxon>Streptophyta</taxon>
        <taxon>Embryophyta</taxon>
        <taxon>Bryophyta</taxon>
        <taxon>Sphagnophytina</taxon>
        <taxon>Sphagnopsida</taxon>
        <taxon>Sphagnales</taxon>
        <taxon>Sphagnaceae</taxon>
        <taxon>Sphagnum</taxon>
    </lineage>
</organism>
<dbReference type="CDD" id="cd12885">
    <property type="entry name" value="SPRY_RanBP_like"/>
    <property type="match status" value="1"/>
</dbReference>
<dbReference type="EMBL" id="OZ020106">
    <property type="protein sequence ID" value="CAK9258269.1"/>
    <property type="molecule type" value="Genomic_DNA"/>
</dbReference>
<dbReference type="Pfam" id="PF00023">
    <property type="entry name" value="Ank"/>
    <property type="match status" value="1"/>
</dbReference>
<dbReference type="InterPro" id="IPR001870">
    <property type="entry name" value="B30.2/SPRY"/>
</dbReference>
<feature type="repeat" description="ANK" evidence="1">
    <location>
        <begin position="706"/>
        <end position="729"/>
    </location>
</feature>
<feature type="repeat" description="ANK" evidence="1">
    <location>
        <begin position="333"/>
        <end position="354"/>
    </location>
</feature>
<dbReference type="Pfam" id="PF13962">
    <property type="entry name" value="PGG"/>
    <property type="match status" value="1"/>
</dbReference>
<feature type="transmembrane region" description="Helical" evidence="2">
    <location>
        <begin position="982"/>
        <end position="1006"/>
    </location>
</feature>
<feature type="repeat" description="ANK" evidence="1">
    <location>
        <begin position="617"/>
        <end position="640"/>
    </location>
</feature>
<accession>A0ABP0VVD9</accession>
<dbReference type="PROSITE" id="PS50297">
    <property type="entry name" value="ANK_REP_REGION"/>
    <property type="match status" value="11"/>
</dbReference>
<sequence length="1334" mass="150620">MAQKKLRNIAFSGTEDEMRNLLSNRSNVDVNDPKRGESPLHKAIQHNRDMGVAKALLEHPTINVNSRDLNWRRPLHIASTKDERWEFVKLLLHHPEILVNATADYEITPLHVAARFACPKVVDLLIKDPRVKIDAKTGFGLTALHLVAEGDENPDRELGSRRPQEDRCKVVQMLLQAEWTLRSPDVGSHLNQSDDVKRFPIHYGVECNSVEVVEELLKWDDIHINAKDNFGLTPLHLATRSKADNREAIVKLLLHVENIDINMGSGMPSTNQKLREWEMPSNWRSEFLPFRPMEQEETTNLTALHFAARMGSPELVDLLFREPGIKINVQDVDGCTPLHMAAQAGHVNVVERFLGQDPCLIGLTTQNSNSFTPLDLAIDKGHVAVVKVLLQFTAESDLTRKNSCSGNTTLHIATKSGCVEVTNMLLEHANELHFNEENMDGNIPFHLDSEEGNVDEVKVVVDHVESYLKDENNDKNTPLQLAAEGGHVDVVQLLLERCSTLDLEVKNVHGNTLLHQATKNGHDKVVKALLDHAATEFDLDDENKDGNTPLHLAAKEGHVEVVRVLLGCGLELQLDAKNKDQNTPLHLAIEGGYLEVVKVFLEHADGENCGLDSFNVDGNRPLHLAIEEGHVEVVKELLERARTKLNLYVTSYDYNTPLHLAAEAGQDEIVAMLLALDDTKQTTESDSTEMNNDPKRDLNLNATNKEQNTPLHLACKEGHDEVVQVMLKRFKELALDAINIRGNTPLHLAAINGHVHIVNKLLKPEAEVDLNGRNKKGQTALHFATIKCHPNVVKALCLAKEERLRANLQDRNGKTCLQYAKEGQQNRKSKLLERSKLKFLLERPRKENFEEITNRLMERSDVKDFLERQYRDRQVFIDAANALLVGGALIAGITFASWLQPPLSYTTDYQFPQSSLGTPPGVFESFAAVELHYSLRLFWVFNTLSFFFAIGTVISGAKAAFPDLDTTFIVVALRSVRKELQWTSILLLCSVVTVLGSFVCAGFAVLPPIQKDMTSMQISVVVGLAICSWTIIKFLGKLRESLAKVLEREQKDDEMEEETTSKGYNLCVSLPKRFWAWLQTVCQGEVNTDDEMEEETTSKGEVNTDDKMEMEDSQTWLNTKTSSDLLVVITSKLSQRVKFRRGERLKDRDYGDYGAIQTYQAATWHEQTMSYYFEIKIKDNFRTLVSIGFTNENFKNDIPPGQDSNTYGYDGEGRFWCDGHYVNRKEGVIQDLGVDFDLRYTKGDTVGAGVNYVTGEMFFTKKQKLVGLMRCNLKTTWYPTVGFYTWGWSPITNVEVNFKGPYNFDVSHYMLHSNLKTPKKWSLQPKLAFPPFFQ</sequence>
<dbReference type="InterPro" id="IPR044736">
    <property type="entry name" value="Gid1/RanBPM/SPLA_SPRY"/>
</dbReference>
<dbReference type="PROSITE" id="PS50188">
    <property type="entry name" value="B302_SPRY"/>
    <property type="match status" value="1"/>
</dbReference>
<keyword evidence="5" id="KW-1185">Reference proteome</keyword>
<name>A0ABP0VVD9_9BRYO</name>
<dbReference type="InterPro" id="IPR003877">
    <property type="entry name" value="SPRY_dom"/>
</dbReference>
<protein>
    <recommendedName>
        <fullName evidence="3">B30.2/SPRY domain-containing protein</fullName>
    </recommendedName>
</protein>
<dbReference type="InterPro" id="IPR013320">
    <property type="entry name" value="ConA-like_dom_sf"/>
</dbReference>
<dbReference type="InterPro" id="IPR026961">
    <property type="entry name" value="PGG_dom"/>
</dbReference>
<gene>
    <name evidence="4" type="ORF">CSSPJE1EN1_LOCUS3747</name>
</gene>
<dbReference type="InterPro" id="IPR002110">
    <property type="entry name" value="Ankyrin_rpt"/>
</dbReference>
<dbReference type="PRINTS" id="PR01415">
    <property type="entry name" value="ANKYRIN"/>
</dbReference>
<evidence type="ECO:0000256" key="1">
    <source>
        <dbReference type="PROSITE-ProRule" id="PRU00023"/>
    </source>
</evidence>
<feature type="transmembrane region" description="Helical" evidence="2">
    <location>
        <begin position="875"/>
        <end position="899"/>
    </location>
</feature>
<keyword evidence="2" id="KW-0472">Membrane</keyword>
<dbReference type="Gene3D" id="2.60.120.920">
    <property type="match status" value="1"/>
</dbReference>
<dbReference type="Gene3D" id="1.25.40.20">
    <property type="entry name" value="Ankyrin repeat-containing domain"/>
    <property type="match status" value="6"/>
</dbReference>
<dbReference type="Pfam" id="PF13606">
    <property type="entry name" value="Ank_3"/>
    <property type="match status" value="1"/>
</dbReference>
<feature type="repeat" description="ANK" evidence="1">
    <location>
        <begin position="545"/>
        <end position="577"/>
    </location>
</feature>
<dbReference type="SMART" id="SM00248">
    <property type="entry name" value="ANK"/>
    <property type="match status" value="21"/>
</dbReference>
<dbReference type="Proteomes" id="UP001497444">
    <property type="component" value="Chromosome 11"/>
</dbReference>
<dbReference type="SUPFAM" id="SSF49899">
    <property type="entry name" value="Concanavalin A-like lectins/glucanases"/>
    <property type="match status" value="1"/>
</dbReference>
<evidence type="ECO:0000259" key="3">
    <source>
        <dbReference type="PROSITE" id="PS50188"/>
    </source>
</evidence>
<evidence type="ECO:0000313" key="4">
    <source>
        <dbReference type="EMBL" id="CAK9258269.1"/>
    </source>
</evidence>
<feature type="transmembrane region" description="Helical" evidence="2">
    <location>
        <begin position="1018"/>
        <end position="1036"/>
    </location>
</feature>
<reference evidence="4" key="1">
    <citation type="submission" date="2024-02" db="EMBL/GenBank/DDBJ databases">
        <authorList>
            <consortium name="ELIXIR-Norway"/>
            <consortium name="Elixir Norway"/>
        </authorList>
    </citation>
    <scope>NUCLEOTIDE SEQUENCE</scope>
</reference>
<feature type="repeat" description="ANK" evidence="1">
    <location>
        <begin position="369"/>
        <end position="401"/>
    </location>
</feature>
<dbReference type="Pfam" id="PF12796">
    <property type="entry name" value="Ank_2"/>
    <property type="match status" value="7"/>
</dbReference>
<keyword evidence="2" id="KW-1133">Transmembrane helix</keyword>
<keyword evidence="1" id="KW-0040">ANK repeat</keyword>
<feature type="repeat" description="ANK" evidence="1">
    <location>
        <begin position="580"/>
        <end position="603"/>
    </location>
</feature>
<dbReference type="SUPFAM" id="SSF48403">
    <property type="entry name" value="Ankyrin repeat"/>
    <property type="match status" value="3"/>
</dbReference>